<gene>
    <name evidence="3" type="ORF">FHS16_002410</name>
</gene>
<feature type="signal peptide" evidence="1">
    <location>
        <begin position="1"/>
        <end position="27"/>
    </location>
</feature>
<name>A0A7W5C735_9BACL</name>
<feature type="chain" id="PRO_5030915855" description="SLH domain-containing protein" evidence="1">
    <location>
        <begin position="28"/>
        <end position="341"/>
    </location>
</feature>
<keyword evidence="4" id="KW-1185">Reference proteome</keyword>
<evidence type="ECO:0000313" key="4">
    <source>
        <dbReference type="Proteomes" id="UP000518605"/>
    </source>
</evidence>
<sequence>MKRTKKALFVMMTVCLMSLSFIMPAAAAEVTKDKYTYSVSKSLGEVDEVITIEDLGELYEDMEVTSTIVPDKAVLTFTAKATTSAVVLGYSLEKGILVSESLPWTIKGKKELVNSLAANTTGTVAFEYGLPYYELFLFDETTGDQTSYFFKIDKGNAVGDQPDAWAKTEVDAAIAGGLVPEGLQSYYKQQISRADFAKLIVNLLEVTTGNTIDAILEENEVSLSDNPFTDTTIKQVIAANLMGIVNGKGNGKFDPYGSITRQEAAVMLTNTVDVFGFDITGDASTFADNKEIASWAKPSVDFVFTFGVMNGTGSNNFSPKGTYTRQQAYATILRLSNLMAE</sequence>
<reference evidence="3 4" key="1">
    <citation type="submission" date="2020-08" db="EMBL/GenBank/DDBJ databases">
        <title>Genomic Encyclopedia of Type Strains, Phase III (KMG-III): the genomes of soil and plant-associated and newly described type strains.</title>
        <authorList>
            <person name="Whitman W."/>
        </authorList>
    </citation>
    <scope>NUCLEOTIDE SEQUENCE [LARGE SCALE GENOMIC DNA]</scope>
    <source>
        <strain evidence="3 4">CECT 8234</strain>
    </source>
</reference>
<protein>
    <recommendedName>
        <fullName evidence="2">SLH domain-containing protein</fullName>
    </recommendedName>
</protein>
<feature type="domain" description="SLH" evidence="2">
    <location>
        <begin position="219"/>
        <end position="282"/>
    </location>
</feature>
<dbReference type="Pfam" id="PF00395">
    <property type="entry name" value="SLH"/>
    <property type="match status" value="2"/>
</dbReference>
<dbReference type="Proteomes" id="UP000518605">
    <property type="component" value="Unassembled WGS sequence"/>
</dbReference>
<keyword evidence="1" id="KW-0732">Signal</keyword>
<feature type="domain" description="SLH" evidence="2">
    <location>
        <begin position="153"/>
        <end position="214"/>
    </location>
</feature>
<feature type="domain" description="SLH" evidence="2">
    <location>
        <begin position="283"/>
        <end position="341"/>
    </location>
</feature>
<dbReference type="RefSeq" id="WP_183562247.1">
    <property type="nucleotide sequence ID" value="NZ_CBCSLB010000005.1"/>
</dbReference>
<evidence type="ECO:0000259" key="2">
    <source>
        <dbReference type="PROSITE" id="PS51272"/>
    </source>
</evidence>
<organism evidence="3 4">
    <name type="scientific">Paenibacillus endophyticus</name>
    <dbReference type="NCBI Taxonomy" id="1294268"/>
    <lineage>
        <taxon>Bacteria</taxon>
        <taxon>Bacillati</taxon>
        <taxon>Bacillota</taxon>
        <taxon>Bacilli</taxon>
        <taxon>Bacillales</taxon>
        <taxon>Paenibacillaceae</taxon>
        <taxon>Paenibacillus</taxon>
    </lineage>
</organism>
<evidence type="ECO:0000313" key="3">
    <source>
        <dbReference type="EMBL" id="MBB3152360.1"/>
    </source>
</evidence>
<evidence type="ECO:0000256" key="1">
    <source>
        <dbReference type="SAM" id="SignalP"/>
    </source>
</evidence>
<proteinExistence type="predicted"/>
<dbReference type="EMBL" id="JACHXW010000006">
    <property type="protein sequence ID" value="MBB3152360.1"/>
    <property type="molecule type" value="Genomic_DNA"/>
</dbReference>
<dbReference type="InterPro" id="IPR001119">
    <property type="entry name" value="SLH_dom"/>
</dbReference>
<comment type="caution">
    <text evidence="3">The sequence shown here is derived from an EMBL/GenBank/DDBJ whole genome shotgun (WGS) entry which is preliminary data.</text>
</comment>
<accession>A0A7W5C735</accession>
<dbReference type="PROSITE" id="PS51272">
    <property type="entry name" value="SLH"/>
    <property type="match status" value="3"/>
</dbReference>
<dbReference type="AlphaFoldDB" id="A0A7W5C735"/>